<sequence>MKNIKITFFTMLTFVFFNSCKKEVDNNNNNNKRNVLYAEAQFSFDFPDTVFVNKMYDGNINYKSHLDTITTSFDDTKKNRYIYYAYTKHQDVNYSEDFLKKNTKDTFGARNNRLIPLYGIQFNKLGLNYIDGIIIDEVMIENGSKNSKGEAMTRIITNEFRATHKVVVIDKPARLTK</sequence>
<evidence type="ECO:0000313" key="2">
    <source>
        <dbReference type="Proteomes" id="UP000184028"/>
    </source>
</evidence>
<organism evidence="1 2">
    <name type="scientific">Flavobacterium chilense</name>
    <dbReference type="NCBI Taxonomy" id="946677"/>
    <lineage>
        <taxon>Bacteria</taxon>
        <taxon>Pseudomonadati</taxon>
        <taxon>Bacteroidota</taxon>
        <taxon>Flavobacteriia</taxon>
        <taxon>Flavobacteriales</taxon>
        <taxon>Flavobacteriaceae</taxon>
        <taxon>Flavobacterium</taxon>
    </lineage>
</organism>
<accession>A0A1M7ENJ0</accession>
<dbReference type="OrthoDB" id="1345445at2"/>
<evidence type="ECO:0000313" key="1">
    <source>
        <dbReference type="EMBL" id="SHL93382.1"/>
    </source>
</evidence>
<dbReference type="RefSeq" id="WP_068845559.1">
    <property type="nucleotide sequence ID" value="NZ_FRBT01000003.1"/>
</dbReference>
<gene>
    <name evidence="1" type="ORF">SAMN05444484_10310</name>
</gene>
<reference evidence="2" key="1">
    <citation type="submission" date="2016-11" db="EMBL/GenBank/DDBJ databases">
        <authorList>
            <person name="Varghese N."/>
            <person name="Submissions S."/>
        </authorList>
    </citation>
    <scope>NUCLEOTIDE SEQUENCE [LARGE SCALE GENOMIC DNA]</scope>
    <source>
        <strain evidence="2">DSM 24724</strain>
    </source>
</reference>
<protein>
    <submittedName>
        <fullName evidence="1">Uncharacterized protein</fullName>
    </submittedName>
</protein>
<proteinExistence type="predicted"/>
<name>A0A1M7ENJ0_9FLAO</name>
<dbReference type="Proteomes" id="UP000184028">
    <property type="component" value="Unassembled WGS sequence"/>
</dbReference>
<dbReference type="EMBL" id="FRBT01000003">
    <property type="protein sequence ID" value="SHL93382.1"/>
    <property type="molecule type" value="Genomic_DNA"/>
</dbReference>
<keyword evidence="2" id="KW-1185">Reference proteome</keyword>
<dbReference type="AlphaFoldDB" id="A0A1M7ENJ0"/>